<dbReference type="AlphaFoldDB" id="A0AA84ZC26"/>
<proteinExistence type="predicted"/>
<protein>
    <submittedName>
        <fullName evidence="2">DHC_N1 domain-containing protein</fullName>
    </submittedName>
</protein>
<accession>A0AA84ZC26</accession>
<sequence length="571" mass="66959">MLEIVGGDLSMNRSFERTFEESSKTEIKPFTSGVPFLASSSELLEFSTGTHSTLLIHCVVILQYISVIFYVGEMEKAVALFTNPEFSIKELTNSLYLDILMIKQCFQATFILLNNKCNNQSRICPTNLFILKDNQQINVSSLLTSNSSHSITSWTYSPFNINNHNHIDWLPKFFIYQTPLLMNIPIDLMNSTNITNRWLIYFKLSIEIDEKKHNKYLTNQLMISLQPNIIMNSFMNMSSCWYSSKIIINLQNIHNQRIDLNLFAYTSDDLLVNHYDPNNDPNDDLNNHDDNITIHLNVHVMNSSNSCLLHLYNPLIFSFHNFIHNYYNLENYFSLMLLKSIDYFPLWCIYPFYKQWTIQSNKFDPHLIVAKQQLMINNLEVKLNKFCTWNVYKFNKHLLYLITNGIFNGICLYVNMNWCISNPIIIEIRSSSRKLLNLLDQLLFTQNNVDEFHFVPYNQSLLESDISNKTINVQKSITDSFNCLIHETEYLINQITQLIECTMYKRIPELSVFLKDLTNNLDIAHRSAEWRSIVNKASTIPIDNILSNFEYCQLRLQTDVHFKNLCFINNF</sequence>
<dbReference type="WBParaSite" id="SMRG1_21470.4">
    <property type="protein sequence ID" value="SMRG1_21470.4"/>
    <property type="gene ID" value="SMRG1_21470"/>
</dbReference>
<evidence type="ECO:0000313" key="1">
    <source>
        <dbReference type="Proteomes" id="UP000050790"/>
    </source>
</evidence>
<organism evidence="1 2">
    <name type="scientific">Schistosoma margrebowiei</name>
    <dbReference type="NCBI Taxonomy" id="48269"/>
    <lineage>
        <taxon>Eukaryota</taxon>
        <taxon>Metazoa</taxon>
        <taxon>Spiralia</taxon>
        <taxon>Lophotrochozoa</taxon>
        <taxon>Platyhelminthes</taxon>
        <taxon>Trematoda</taxon>
        <taxon>Digenea</taxon>
        <taxon>Strigeidida</taxon>
        <taxon>Schistosomatoidea</taxon>
        <taxon>Schistosomatidae</taxon>
        <taxon>Schistosoma</taxon>
    </lineage>
</organism>
<dbReference type="Proteomes" id="UP000050790">
    <property type="component" value="Unassembled WGS sequence"/>
</dbReference>
<reference evidence="2" key="1">
    <citation type="submission" date="2023-11" db="UniProtKB">
        <authorList>
            <consortium name="WormBaseParasite"/>
        </authorList>
    </citation>
    <scope>IDENTIFICATION</scope>
</reference>
<name>A0AA84ZC26_9TREM</name>
<evidence type="ECO:0000313" key="2">
    <source>
        <dbReference type="WBParaSite" id="SMRG1_21470.4"/>
    </source>
</evidence>